<protein>
    <submittedName>
        <fullName evidence="1">Uncharacterized protein</fullName>
    </submittedName>
</protein>
<gene>
    <name evidence="1" type="ORF">MRB53_019368</name>
</gene>
<accession>A0ACC2KYT9</accession>
<proteinExistence type="predicted"/>
<organism evidence="1 2">
    <name type="scientific">Persea americana</name>
    <name type="common">Avocado</name>
    <dbReference type="NCBI Taxonomy" id="3435"/>
    <lineage>
        <taxon>Eukaryota</taxon>
        <taxon>Viridiplantae</taxon>
        <taxon>Streptophyta</taxon>
        <taxon>Embryophyta</taxon>
        <taxon>Tracheophyta</taxon>
        <taxon>Spermatophyta</taxon>
        <taxon>Magnoliopsida</taxon>
        <taxon>Magnoliidae</taxon>
        <taxon>Laurales</taxon>
        <taxon>Lauraceae</taxon>
        <taxon>Persea</taxon>
    </lineage>
</organism>
<comment type="caution">
    <text evidence="1">The sequence shown here is derived from an EMBL/GenBank/DDBJ whole genome shotgun (WGS) entry which is preliminary data.</text>
</comment>
<evidence type="ECO:0000313" key="1">
    <source>
        <dbReference type="EMBL" id="KAJ8626061.1"/>
    </source>
</evidence>
<dbReference type="Proteomes" id="UP001234297">
    <property type="component" value="Chromosome 6"/>
</dbReference>
<reference evidence="1 2" key="1">
    <citation type="journal article" date="2022" name="Hortic Res">
        <title>A haplotype resolved chromosomal level avocado genome allows analysis of novel avocado genes.</title>
        <authorList>
            <person name="Nath O."/>
            <person name="Fletcher S.J."/>
            <person name="Hayward A."/>
            <person name="Shaw L.M."/>
            <person name="Masouleh A.K."/>
            <person name="Furtado A."/>
            <person name="Henry R.J."/>
            <person name="Mitter N."/>
        </authorList>
    </citation>
    <scope>NUCLEOTIDE SEQUENCE [LARGE SCALE GENOMIC DNA]</scope>
    <source>
        <strain evidence="2">cv. Hass</strain>
    </source>
</reference>
<name>A0ACC2KYT9_PERAE</name>
<keyword evidence="2" id="KW-1185">Reference proteome</keyword>
<sequence>MKARDLKLDGNLCSLPGSPAFGLGITALICLLAAQILGTCVGGSSFCCSLLHKKKKLHNDITAKIGTFATILLVLSWITFGLAILLLGVATSMNKRQPYGEGWLNGDCYVVKGGVYIGAAMLGLVAVVFLLSFLSTMADQGLVQSEPGRVYTQTQSGKTQAP</sequence>
<dbReference type="EMBL" id="CM056814">
    <property type="protein sequence ID" value="KAJ8626061.1"/>
    <property type="molecule type" value="Genomic_DNA"/>
</dbReference>
<evidence type="ECO:0000313" key="2">
    <source>
        <dbReference type="Proteomes" id="UP001234297"/>
    </source>
</evidence>